<dbReference type="AlphaFoldDB" id="M1E0R0"/>
<feature type="region of interest" description="Disordered" evidence="1">
    <location>
        <begin position="199"/>
        <end position="219"/>
    </location>
</feature>
<dbReference type="InParanoid" id="M1E0R0"/>
<evidence type="ECO:0000313" key="4">
    <source>
        <dbReference type="Proteomes" id="UP000011115"/>
    </source>
</evidence>
<organism evidence="3 4">
    <name type="scientific">Solanum tuberosum</name>
    <name type="common">Potato</name>
    <dbReference type="NCBI Taxonomy" id="4113"/>
    <lineage>
        <taxon>Eukaryota</taxon>
        <taxon>Viridiplantae</taxon>
        <taxon>Streptophyta</taxon>
        <taxon>Embryophyta</taxon>
        <taxon>Tracheophyta</taxon>
        <taxon>Spermatophyta</taxon>
        <taxon>Magnoliopsida</taxon>
        <taxon>eudicotyledons</taxon>
        <taxon>Gunneridae</taxon>
        <taxon>Pentapetalae</taxon>
        <taxon>asterids</taxon>
        <taxon>lamiids</taxon>
        <taxon>Solanales</taxon>
        <taxon>Solanaceae</taxon>
        <taxon>Solanoideae</taxon>
        <taxon>Solaneae</taxon>
        <taxon>Solanum</taxon>
    </lineage>
</organism>
<dbReference type="HOGENOM" id="CLU_029307_12_0_1"/>
<dbReference type="Pfam" id="PF20167">
    <property type="entry name" value="Transposase_32"/>
    <property type="match status" value="1"/>
</dbReference>
<reference evidence="3" key="2">
    <citation type="submission" date="2015-06" db="UniProtKB">
        <authorList>
            <consortium name="EnsemblPlants"/>
        </authorList>
    </citation>
    <scope>IDENTIFICATION</scope>
    <source>
        <strain evidence="3">DM1-3 516 R44</strain>
    </source>
</reference>
<dbReference type="PaxDb" id="4113-PGSC0003DMT400097485"/>
<evidence type="ECO:0000313" key="3">
    <source>
        <dbReference type="EnsemblPlants" id="PGSC0003DMT400097485"/>
    </source>
</evidence>
<proteinExistence type="predicted"/>
<feature type="domain" description="Putative plant transposon protein" evidence="2">
    <location>
        <begin position="1"/>
        <end position="144"/>
    </location>
</feature>
<sequence length="334" mass="37340">MVWGTVVHYSREHINPELDRGLDFDYPNQDTTTIHLDELKGWISPLIFNTTSRWIEAGVPIEKKDLNVAARYWFGFISSSIMPSQNESILRHPKAACLGSIISRKNIYMGLIIEQEMSMRAKQRQTSLPFLVLIIELCQRAGVPHDATRDFEVTPTSSTDIRCIEAEYTREEANRRRVAPVDASPEMDIDSILAEAPLPTPTSGPLGTSTSSQTPCTSIAPQPTKITQAMLLKMGHLAYSADVRATILEVVVPSRVDVCESRQGETSEVTALKTEVTDLRKAVDYLKFTDFTLIFEAADDVDAPVTYEIPLTTTRDVYLDDIKVDESKAQTDKE</sequence>
<name>M1E0R0_SOLTU</name>
<dbReference type="Gramene" id="PGSC0003DMT400097485">
    <property type="protein sequence ID" value="PGSC0003DMT400097485"/>
    <property type="gene ID" value="PGSC0003DMG400047056"/>
</dbReference>
<dbReference type="GO" id="GO:0009523">
    <property type="term" value="C:photosystem II"/>
    <property type="evidence" value="ECO:0000318"/>
    <property type="project" value="GO_Central"/>
</dbReference>
<protein>
    <recommendedName>
        <fullName evidence="2">Putative plant transposon protein domain-containing protein</fullName>
    </recommendedName>
</protein>
<evidence type="ECO:0000256" key="1">
    <source>
        <dbReference type="SAM" id="MobiDB-lite"/>
    </source>
</evidence>
<keyword evidence="4" id="KW-1185">Reference proteome</keyword>
<evidence type="ECO:0000259" key="2">
    <source>
        <dbReference type="Pfam" id="PF20167"/>
    </source>
</evidence>
<accession>M1E0R0</accession>
<dbReference type="InterPro" id="IPR046796">
    <property type="entry name" value="Transposase_32_dom"/>
</dbReference>
<dbReference type="EnsemblPlants" id="PGSC0003DMT400097485">
    <property type="protein sequence ID" value="PGSC0003DMT400097485"/>
    <property type="gene ID" value="PGSC0003DMG400047056"/>
</dbReference>
<reference evidence="4" key="1">
    <citation type="journal article" date="2011" name="Nature">
        <title>Genome sequence and analysis of the tuber crop potato.</title>
        <authorList>
            <consortium name="The Potato Genome Sequencing Consortium"/>
        </authorList>
    </citation>
    <scope>NUCLEOTIDE SEQUENCE [LARGE SCALE GENOMIC DNA]</scope>
    <source>
        <strain evidence="4">cv. DM1-3 516 R44</strain>
    </source>
</reference>
<dbReference type="PANTHER" id="PTHR33180">
    <property type="entry name" value="PHOTOSYSTEM II CP43 REACTION CENTER PROTEIN"/>
    <property type="match status" value="1"/>
</dbReference>
<dbReference type="GO" id="GO:0009579">
    <property type="term" value="C:thylakoid"/>
    <property type="evidence" value="ECO:0000318"/>
    <property type="project" value="GO_Central"/>
</dbReference>
<dbReference type="Proteomes" id="UP000011115">
    <property type="component" value="Unassembled WGS sequence"/>
</dbReference>
<dbReference type="PANTHER" id="PTHR33180:SF31">
    <property type="entry name" value="POLYPROTEIN PROTEIN"/>
    <property type="match status" value="1"/>
</dbReference>
<feature type="compositionally biased region" description="Low complexity" evidence="1">
    <location>
        <begin position="201"/>
        <end position="212"/>
    </location>
</feature>